<evidence type="ECO:0000256" key="1">
    <source>
        <dbReference type="ARBA" id="ARBA00009764"/>
    </source>
</evidence>
<evidence type="ECO:0000256" key="6">
    <source>
        <dbReference type="SAM" id="MobiDB-lite"/>
    </source>
</evidence>
<dbReference type="PANTHER" id="PTHR30288:SF0">
    <property type="entry name" value="FLAGELLAR HOOK-ASSOCIATED PROTEIN 2"/>
    <property type="match status" value="1"/>
</dbReference>
<evidence type="ECO:0000313" key="10">
    <source>
        <dbReference type="Proteomes" id="UP000264541"/>
    </source>
</evidence>
<keyword evidence="9" id="KW-0282">Flagellum</keyword>
<comment type="similarity">
    <text evidence="1 5">Belongs to the FliD family.</text>
</comment>
<dbReference type="InterPro" id="IPR010809">
    <property type="entry name" value="FliD_C"/>
</dbReference>
<feature type="domain" description="Flagellar hook-associated protein 2 C-terminal" evidence="8">
    <location>
        <begin position="413"/>
        <end position="674"/>
    </location>
</feature>
<comment type="subcellular location">
    <subcellularLocation>
        <location evidence="5">Secreted</location>
    </subcellularLocation>
    <subcellularLocation>
        <location evidence="5">Bacterial flagellum</location>
    </subcellularLocation>
</comment>
<reference evidence="9 10" key="1">
    <citation type="submission" date="2018-08" db="EMBL/GenBank/DDBJ databases">
        <title>Bacillus chawlae sp. nov., Bacillus glennii sp. nov., and Bacillus saganii sp. nov. Isolated from the Vehicle Assembly Building at Kennedy Space Center where the Viking Spacecraft were Assembled.</title>
        <authorList>
            <person name="Seuylemezian A."/>
            <person name="Vaishampayan P."/>
        </authorList>
    </citation>
    <scope>NUCLEOTIDE SEQUENCE [LARGE SCALE GENOMIC DNA]</scope>
    <source>
        <strain evidence="9 10">V47-23a</strain>
    </source>
</reference>
<dbReference type="RefSeq" id="WP_117326542.1">
    <property type="nucleotide sequence ID" value="NZ_QVTE01000026.1"/>
</dbReference>
<evidence type="ECO:0000256" key="5">
    <source>
        <dbReference type="RuleBase" id="RU362066"/>
    </source>
</evidence>
<dbReference type="Pfam" id="PF07195">
    <property type="entry name" value="FliD_C"/>
    <property type="match status" value="1"/>
</dbReference>
<dbReference type="InterPro" id="IPR040026">
    <property type="entry name" value="FliD"/>
</dbReference>
<dbReference type="Proteomes" id="UP000264541">
    <property type="component" value="Unassembled WGS sequence"/>
</dbReference>
<accession>A0A372LNR1</accession>
<dbReference type="Pfam" id="PF02465">
    <property type="entry name" value="FliD_N"/>
    <property type="match status" value="1"/>
</dbReference>
<evidence type="ECO:0000256" key="2">
    <source>
        <dbReference type="ARBA" id="ARBA00011255"/>
    </source>
</evidence>
<comment type="subunit">
    <text evidence="2 5">Homopentamer.</text>
</comment>
<evidence type="ECO:0000256" key="4">
    <source>
        <dbReference type="ARBA" id="ARBA00023143"/>
    </source>
</evidence>
<dbReference type="GO" id="GO:0009424">
    <property type="term" value="C:bacterial-type flagellum hook"/>
    <property type="evidence" value="ECO:0007669"/>
    <property type="project" value="UniProtKB-UniRule"/>
</dbReference>
<dbReference type="OrthoDB" id="9776025at2"/>
<dbReference type="AlphaFoldDB" id="A0A372LNR1"/>
<dbReference type="GO" id="GO:0009421">
    <property type="term" value="C:bacterial-type flagellum filament cap"/>
    <property type="evidence" value="ECO:0007669"/>
    <property type="project" value="InterPro"/>
</dbReference>
<comment type="caution">
    <text evidence="9">The sequence shown here is derived from an EMBL/GenBank/DDBJ whole genome shotgun (WGS) entry which is preliminary data.</text>
</comment>
<keyword evidence="5" id="KW-0964">Secreted</keyword>
<dbReference type="PANTHER" id="PTHR30288">
    <property type="entry name" value="FLAGELLAR CAP/ASSEMBLY PROTEIN FLID"/>
    <property type="match status" value="1"/>
</dbReference>
<comment type="function">
    <text evidence="5">Required for morphogenesis and for the elongation of the flagellar filament by facilitating polymerization of the flagellin monomers at the tip of growing filament. Forms a capping structure, which prevents flagellin subunits (transported through the central channel of the flagellum) from leaking out without polymerization at the distal end.</text>
</comment>
<evidence type="ECO:0000259" key="8">
    <source>
        <dbReference type="Pfam" id="PF07195"/>
    </source>
</evidence>
<dbReference type="EMBL" id="QVTE01000026">
    <property type="protein sequence ID" value="RFU69334.1"/>
    <property type="molecule type" value="Genomic_DNA"/>
</dbReference>
<keyword evidence="10" id="KW-1185">Reference proteome</keyword>
<gene>
    <name evidence="9" type="ORF">D0469_09655</name>
</gene>
<name>A0A372LNR1_9BACI</name>
<feature type="domain" description="Flagellar hook-associated protein 2 N-terminal" evidence="7">
    <location>
        <begin position="9"/>
        <end position="105"/>
    </location>
</feature>
<protein>
    <recommendedName>
        <fullName evidence="5">Flagellar hook-associated protein 2</fullName>
        <shortName evidence="5">HAP2</shortName>
    </recommendedName>
    <alternativeName>
        <fullName evidence="5">Flagellar cap protein</fullName>
    </alternativeName>
</protein>
<feature type="region of interest" description="Disordered" evidence="6">
    <location>
        <begin position="489"/>
        <end position="515"/>
    </location>
</feature>
<dbReference type="GO" id="GO:0005576">
    <property type="term" value="C:extracellular region"/>
    <property type="evidence" value="ECO:0007669"/>
    <property type="project" value="UniProtKB-SubCell"/>
</dbReference>
<sequence length="687" mass="75929">MVRIGGLASGMDIDSLVGDLMKAERIPLDKMKQKKQILEWKRDDYRSINTLLFNFRSELTQMKLSTNYRAKTTTSTDETKVSSTATSAAAQSSYNISSVERLASTSSKINQGTVSLSTTDKIDPKAGLFENAAKFAANNFNWKTGSVETQTVAVTGDGSPLKLKLDGGAQVVTGERINVRVNGELYEVIPVLSNNDPVPALDPLKNQVAIKPDGTLTFSKSIAKDSTIKVDFTADKKVESITLGAASSTTQLSKQSINSVSSLKLNGTTLNISATAPDPSKPSVRDISNASGKIGTIDFTTGKISWVSPLPQNSKIDIEYTQNYFNFDLQTSTSKGTIKENFLIQGNESFNSVMNKVTNSSVGVSMMYDSFSDKVTLTRKETGNFNTAGEEIITQGEFINNVLKFQDAVETGGENSRFTINGLTTERSSNTFEMNGVSFTLKKTFSDAAVTVAINNDNNKVFENIKNFVTKYNELIDNIKKKTSEERYRSYTPLTDEQREQLSDKQQEQWEEKAKSGLLRNDSNLSSVLLKMRSDFYTPVINDEVSSAFKQLTNIGIKTTSNYQDGGKLEINEAELKKAIETDPLSVEKLFNASEGTSSQKGIVQRLYDTVTDSIDTLKKTAGNTLSTNKQFSLGLELDNVDSSINRFEDRLKQVEDRYWRQFTAMEKAIQRSNEQMNYLTQQFSGA</sequence>
<keyword evidence="3" id="KW-0175">Coiled coil</keyword>
<dbReference type="InterPro" id="IPR003481">
    <property type="entry name" value="FliD_N"/>
</dbReference>
<feature type="compositionally biased region" description="Basic and acidic residues" evidence="6">
    <location>
        <begin position="496"/>
        <end position="515"/>
    </location>
</feature>
<keyword evidence="9" id="KW-0969">Cilium</keyword>
<proteinExistence type="inferred from homology"/>
<keyword evidence="4 5" id="KW-0975">Bacterial flagellum</keyword>
<keyword evidence="9" id="KW-0966">Cell projection</keyword>
<dbReference type="GO" id="GO:0007155">
    <property type="term" value="P:cell adhesion"/>
    <property type="evidence" value="ECO:0007669"/>
    <property type="project" value="InterPro"/>
</dbReference>
<evidence type="ECO:0000256" key="3">
    <source>
        <dbReference type="ARBA" id="ARBA00023054"/>
    </source>
</evidence>
<evidence type="ECO:0000313" key="9">
    <source>
        <dbReference type="EMBL" id="RFU69334.1"/>
    </source>
</evidence>
<organism evidence="9 10">
    <name type="scientific">Peribacillus saganii</name>
    <dbReference type="NCBI Taxonomy" id="2303992"/>
    <lineage>
        <taxon>Bacteria</taxon>
        <taxon>Bacillati</taxon>
        <taxon>Bacillota</taxon>
        <taxon>Bacilli</taxon>
        <taxon>Bacillales</taxon>
        <taxon>Bacillaceae</taxon>
        <taxon>Peribacillus</taxon>
    </lineage>
</organism>
<dbReference type="GO" id="GO:0071973">
    <property type="term" value="P:bacterial-type flagellum-dependent cell motility"/>
    <property type="evidence" value="ECO:0007669"/>
    <property type="project" value="TreeGrafter"/>
</dbReference>
<evidence type="ECO:0000259" key="7">
    <source>
        <dbReference type="Pfam" id="PF02465"/>
    </source>
</evidence>